<reference evidence="1" key="1">
    <citation type="submission" date="2014-11" db="EMBL/GenBank/DDBJ databases">
        <authorList>
            <person name="Amaro Gonzalez C."/>
        </authorList>
    </citation>
    <scope>NUCLEOTIDE SEQUENCE</scope>
</reference>
<name>A0A0E9VHW4_ANGAN</name>
<sequence>MQRLPHCQKALLAGPNILLQPFLTDYAWLGVIAIDLSPVGKMRDYMKFEVYI</sequence>
<organism evidence="1">
    <name type="scientific">Anguilla anguilla</name>
    <name type="common">European freshwater eel</name>
    <name type="synonym">Muraena anguilla</name>
    <dbReference type="NCBI Taxonomy" id="7936"/>
    <lineage>
        <taxon>Eukaryota</taxon>
        <taxon>Metazoa</taxon>
        <taxon>Chordata</taxon>
        <taxon>Craniata</taxon>
        <taxon>Vertebrata</taxon>
        <taxon>Euteleostomi</taxon>
        <taxon>Actinopterygii</taxon>
        <taxon>Neopterygii</taxon>
        <taxon>Teleostei</taxon>
        <taxon>Anguilliformes</taxon>
        <taxon>Anguillidae</taxon>
        <taxon>Anguilla</taxon>
    </lineage>
</organism>
<proteinExistence type="predicted"/>
<dbReference type="AlphaFoldDB" id="A0A0E9VHW4"/>
<accession>A0A0E9VHW4</accession>
<dbReference type="EMBL" id="GBXM01030905">
    <property type="protein sequence ID" value="JAH77672.1"/>
    <property type="molecule type" value="Transcribed_RNA"/>
</dbReference>
<protein>
    <submittedName>
        <fullName evidence="1">Uncharacterized protein</fullName>
    </submittedName>
</protein>
<reference evidence="1" key="2">
    <citation type="journal article" date="2015" name="Fish Shellfish Immunol.">
        <title>Early steps in the European eel (Anguilla anguilla)-Vibrio vulnificus interaction in the gills: Role of the RtxA13 toxin.</title>
        <authorList>
            <person name="Callol A."/>
            <person name="Pajuelo D."/>
            <person name="Ebbesson L."/>
            <person name="Teles M."/>
            <person name="MacKenzie S."/>
            <person name="Amaro C."/>
        </authorList>
    </citation>
    <scope>NUCLEOTIDE SEQUENCE</scope>
</reference>
<evidence type="ECO:0000313" key="1">
    <source>
        <dbReference type="EMBL" id="JAH77672.1"/>
    </source>
</evidence>